<feature type="transmembrane region" description="Helical" evidence="1">
    <location>
        <begin position="12"/>
        <end position="30"/>
    </location>
</feature>
<dbReference type="AlphaFoldDB" id="A0A2S2DUZ0"/>
<keyword evidence="1" id="KW-0472">Membrane</keyword>
<keyword evidence="1" id="KW-0812">Transmembrane</keyword>
<organism evidence="3 4">
    <name type="scientific">Aquirufa nivalisilvae</name>
    <dbReference type="NCBI Taxonomy" id="2516557"/>
    <lineage>
        <taxon>Bacteria</taxon>
        <taxon>Pseudomonadati</taxon>
        <taxon>Bacteroidota</taxon>
        <taxon>Cytophagia</taxon>
        <taxon>Cytophagales</taxon>
        <taxon>Flectobacillaceae</taxon>
        <taxon>Aquirufa</taxon>
    </lineage>
</organism>
<dbReference type="Proteomes" id="UP000245468">
    <property type="component" value="Chromosome"/>
</dbReference>
<dbReference type="PANTHER" id="PTHR30336:SF4">
    <property type="entry name" value="ENVELOPE BIOGENESIS FACTOR ELYC"/>
    <property type="match status" value="1"/>
</dbReference>
<proteinExistence type="predicted"/>
<dbReference type="CDD" id="cd06259">
    <property type="entry name" value="YdcF-like"/>
    <property type="match status" value="1"/>
</dbReference>
<dbReference type="GO" id="GO:0005886">
    <property type="term" value="C:plasma membrane"/>
    <property type="evidence" value="ECO:0007669"/>
    <property type="project" value="TreeGrafter"/>
</dbReference>
<dbReference type="OrthoDB" id="9782395at2"/>
<evidence type="ECO:0000313" key="3">
    <source>
        <dbReference type="EMBL" id="AWL09173.1"/>
    </source>
</evidence>
<dbReference type="PANTHER" id="PTHR30336">
    <property type="entry name" value="INNER MEMBRANE PROTEIN, PROBABLE PERMEASE"/>
    <property type="match status" value="1"/>
</dbReference>
<evidence type="ECO:0000256" key="1">
    <source>
        <dbReference type="SAM" id="Phobius"/>
    </source>
</evidence>
<dbReference type="GO" id="GO:0043164">
    <property type="term" value="P:Gram-negative-bacterium-type cell wall biogenesis"/>
    <property type="evidence" value="ECO:0007669"/>
    <property type="project" value="TreeGrafter"/>
</dbReference>
<dbReference type="RefSeq" id="WP_109322872.1">
    <property type="nucleotide sequence ID" value="NZ_CP029346.1"/>
</dbReference>
<accession>A0A2S2DUZ0</accession>
<evidence type="ECO:0000313" key="4">
    <source>
        <dbReference type="Proteomes" id="UP000245468"/>
    </source>
</evidence>
<sequence length="258" mass="29176">MFFILSKILDILLSPTIWIIIPMVIALRLKKVKQIKIAIFSSILLLLFLTNGSICNALLKSWEIDAPDIPAGKTYTWGVLLTGGMIKYTDTHPDRISSGEAADRMIQTFHLYQQGAIKKILITGGETSIANLMVDQSNESINVKRLLIKMGVPARDIFVENKARNTYENALYSSQMLKNYLKKDTIVLITSAMHLRRSILCFENKGFNVRPYAADILKKETPLSLLSYFKPSEKSLSINFQLIREVVGILVYKLKGYI</sequence>
<dbReference type="Gene3D" id="3.40.50.620">
    <property type="entry name" value="HUPs"/>
    <property type="match status" value="1"/>
</dbReference>
<dbReference type="InterPro" id="IPR003848">
    <property type="entry name" value="DUF218"/>
</dbReference>
<evidence type="ECO:0000259" key="2">
    <source>
        <dbReference type="Pfam" id="PF02698"/>
    </source>
</evidence>
<keyword evidence="4" id="KW-1185">Reference proteome</keyword>
<dbReference type="KEGG" id="psez:HME7025_01312"/>
<dbReference type="EMBL" id="CP029346">
    <property type="protein sequence ID" value="AWL09173.1"/>
    <property type="molecule type" value="Genomic_DNA"/>
</dbReference>
<dbReference type="Pfam" id="PF02698">
    <property type="entry name" value="DUF218"/>
    <property type="match status" value="1"/>
</dbReference>
<feature type="transmembrane region" description="Helical" evidence="1">
    <location>
        <begin position="37"/>
        <end position="59"/>
    </location>
</feature>
<feature type="domain" description="DUF218" evidence="2">
    <location>
        <begin position="84"/>
        <end position="248"/>
    </location>
</feature>
<dbReference type="InterPro" id="IPR051599">
    <property type="entry name" value="Cell_Envelope_Assoc"/>
</dbReference>
<dbReference type="InterPro" id="IPR014729">
    <property type="entry name" value="Rossmann-like_a/b/a_fold"/>
</dbReference>
<gene>
    <name evidence="3" type="ORF">HME7025_01312</name>
</gene>
<dbReference type="GO" id="GO:0000270">
    <property type="term" value="P:peptidoglycan metabolic process"/>
    <property type="evidence" value="ECO:0007669"/>
    <property type="project" value="TreeGrafter"/>
</dbReference>
<name>A0A2S2DUZ0_9BACT</name>
<keyword evidence="1" id="KW-1133">Transmembrane helix</keyword>
<reference evidence="4" key="1">
    <citation type="submission" date="2018-05" db="EMBL/GenBank/DDBJ databases">
        <title>Pseudarcicella sp. HME7025 Genome sequencing and assembly.</title>
        <authorList>
            <person name="Kim H."/>
            <person name="Kang H."/>
            <person name="Joh K."/>
        </authorList>
    </citation>
    <scope>NUCLEOTIDE SEQUENCE [LARGE SCALE GENOMIC DNA]</scope>
    <source>
        <strain evidence="4">HME7025</strain>
    </source>
</reference>
<protein>
    <recommendedName>
        <fullName evidence="2">DUF218 domain-containing protein</fullName>
    </recommendedName>
</protein>